<feature type="compositionally biased region" description="Polar residues" evidence="1">
    <location>
        <begin position="695"/>
        <end position="716"/>
    </location>
</feature>
<dbReference type="GO" id="GO:0035556">
    <property type="term" value="P:intracellular signal transduction"/>
    <property type="evidence" value="ECO:0007669"/>
    <property type="project" value="InterPro"/>
</dbReference>
<dbReference type="GO" id="GO:1990130">
    <property type="term" value="C:GATOR1 complex"/>
    <property type="evidence" value="ECO:0007669"/>
    <property type="project" value="TreeGrafter"/>
</dbReference>
<dbReference type="InterPro" id="IPR048255">
    <property type="entry name" value="IML1_N"/>
</dbReference>
<proteinExistence type="predicted"/>
<reference evidence="4" key="1">
    <citation type="submission" date="2011-08" db="EMBL/GenBank/DDBJ databases">
        <authorList>
            <person name="Rombauts S."/>
        </authorList>
    </citation>
    <scope>NUCLEOTIDE SEQUENCE</scope>
    <source>
        <strain evidence="4">London</strain>
    </source>
</reference>
<feature type="compositionally biased region" description="Low complexity" evidence="1">
    <location>
        <begin position="532"/>
        <end position="548"/>
    </location>
</feature>
<dbReference type="Pfam" id="PF23013">
    <property type="entry name" value="IML1_N"/>
    <property type="match status" value="1"/>
</dbReference>
<dbReference type="EnsemblMetazoa" id="tetur01g15240.1">
    <property type="protein sequence ID" value="tetur01g15240.1"/>
    <property type="gene ID" value="tetur01g15240"/>
</dbReference>
<dbReference type="InterPro" id="IPR027244">
    <property type="entry name" value="IML1"/>
</dbReference>
<name>T1JTS6_TETUR</name>
<evidence type="ECO:0000313" key="4">
    <source>
        <dbReference type="Proteomes" id="UP000015104"/>
    </source>
</evidence>
<dbReference type="Gene3D" id="1.10.10.10">
    <property type="entry name" value="Winged helix-like DNA-binding domain superfamily/Winged helix DNA-binding domain"/>
    <property type="match status" value="1"/>
</dbReference>
<protein>
    <recommendedName>
        <fullName evidence="2">DEP domain-containing protein</fullName>
    </recommendedName>
</protein>
<dbReference type="InterPro" id="IPR055213">
    <property type="entry name" value="IML1_double_psi_beta_barrel"/>
</dbReference>
<evidence type="ECO:0000256" key="1">
    <source>
        <dbReference type="SAM" id="MobiDB-lite"/>
    </source>
</evidence>
<dbReference type="OMA" id="SWMNATP"/>
<dbReference type="GO" id="GO:0005096">
    <property type="term" value="F:GTPase activator activity"/>
    <property type="evidence" value="ECO:0007669"/>
    <property type="project" value="InterPro"/>
</dbReference>
<dbReference type="GO" id="GO:0005765">
    <property type="term" value="C:lysosomal membrane"/>
    <property type="evidence" value="ECO:0007669"/>
    <property type="project" value="TreeGrafter"/>
</dbReference>
<evidence type="ECO:0000313" key="3">
    <source>
        <dbReference type="EnsemblMetazoa" id="tetur01g15240.1"/>
    </source>
</evidence>
<sequence length="1532" mass="176133">MERIYKLQIHSNQNKEELLISHKDAADFKIDDILEIYSDEISYSHLLLCVKGYLDPKDVKSKDKPCISVEQSIASSFHLRPYLDVKVRKVNPKDVTLDSVELTFKDQYLSRSDMWRLKCHLVKTCIYLNKTVTFSGIRCTVFEMWSQGERVASGYLSSDTKIVFRSASSMVYLFIQMSSEMWDYDINGDLYFEKAINGFLYDLFAKWKRFNCAHDVTIVLFSRTFYKAKSTDEFPPEMRGCLQQDYKNRFYEDFYRVAVQNDRLDDWEPVLVLLKKLFNQYEKEVLRYHEKPGVKIPKAFNSTSSQGNFLEVLNMSLNVFEKHYLDRSFDRTGQLSVVISPGVGVFEVDFELSNITKQRIIDNGIGSDLVCLGEQPLHAVPLFKFNRGNSSPYPLTAADLFNMPHWINLSFYSSTNNHFCSSYVPRIKMPNILPKSEKPNWNNKPNLYRSPSRDLTSNDSANNFCPIMSVLDYDQYDEKVFKAQSHLPSVNSTCQPSTRRKSTMGSHFHLAEYLETDRNNQRRASDALAFGMESNTSSNSNSMSSAMSIPAKNNSQSASSHGTLSTSVESKTNKALRLKLESKDDLTLHRYNSSTLPYRDRTAASRPKALINPFDPSHVSIKLTSNRRRWTHVFPLGPTGIFMQQHHYQAVPQNTASTLLPLPACNRKSRNSNSESNNETGDLGTHQQPKHPRSDSYSSAGRSLSPSGESPHSLESTRSKRVGSRTASIISADPHTDKSLTWAWGATGEQEWTPAITTGVDWKSLVIPACLPLTTDFIPDNRSLDNDYVNSEYSLLPESIIPVNDYSRPGDGDLDNKLSRSPLTTTQVFKELICQRLQMGFQTIVYPKDNVPNSMILNHDGDPYDQTLSIGRIFHRLKLENSMVYVRVYRPRHPYPVKKINYPYQFRAPDNETYGVSWAGFASEKLETYTWSYLDNYVCARGENEYELKDDLKYWRLRILILPKRESITRKVIDSLYEADNSDPTCELYPDWDIEEKYQLQEGFLKFVEIINNIRRNVTSGRRIISDTHKNTESKRRSGICLKSIVLANKILENGSKKDRLLSNNLINVRNKLTGKSETRNFTNNRDELDGNTSSVIAPVTGMNISDLMDKADQEDYIETTPTKKLSTNMSYKTLVEKLKNSSNVYYFGKDLGLPEFTFISAEAVSWAIESIDGVFNEESACDLFQEMINSKLICHASGYNAIQFEHGFYFYFIVDKSNEKLIDDDESKYELFNRTWFEVKLLPARVSGQSEWSKPPSEIIKLKKSIMKFNRAVIDLDSTSEDGRVEWMHAKYQAAYHPDYSYEMELQWMVATSYQLVEKVQQWARKTGAGGFHFVPIPNDPFALPFESKSDPLRGPIFIQLNLDELPPKARQYLQGDNLINFRKDILKRFGFLTFSESGQDQRQQFIHVSGSIFVLLPDTSSSDTKVQKGSSKNEDICSPHEEYITRHFSGVKQTDRNGLEDIRNGFLWAWNYMITKRWKSNVTGDETYMRRFMRNFRRFCLNTGGRLVAFWNEYSKNEIKDASLVIESSV</sequence>
<dbReference type="EMBL" id="CAEY01000484">
    <property type="status" value="NOT_ANNOTATED_CDS"/>
    <property type="molecule type" value="Genomic_DNA"/>
</dbReference>
<feature type="region of interest" description="Disordered" evidence="1">
    <location>
        <begin position="435"/>
        <end position="454"/>
    </location>
</feature>
<dbReference type="PANTHER" id="PTHR13179:SF8">
    <property type="entry name" value="GATOR COMPLEX PROTEIN DEPDC5"/>
    <property type="match status" value="1"/>
</dbReference>
<dbReference type="KEGG" id="tut:107365810"/>
<dbReference type="OrthoDB" id="39497at2759"/>
<accession>T1JTS6</accession>
<dbReference type="GO" id="GO:0034198">
    <property type="term" value="P:cellular response to amino acid starvation"/>
    <property type="evidence" value="ECO:0007669"/>
    <property type="project" value="TreeGrafter"/>
</dbReference>
<dbReference type="GO" id="GO:0010508">
    <property type="term" value="P:positive regulation of autophagy"/>
    <property type="evidence" value="ECO:0007669"/>
    <property type="project" value="TreeGrafter"/>
</dbReference>
<dbReference type="Pfam" id="PF12257">
    <property type="entry name" value="IML1"/>
    <property type="match status" value="1"/>
</dbReference>
<dbReference type="InterPro" id="IPR000591">
    <property type="entry name" value="DEP_dom"/>
</dbReference>
<feature type="domain" description="DEP" evidence="2">
    <location>
        <begin position="1158"/>
        <end position="1216"/>
    </location>
</feature>
<gene>
    <name evidence="3" type="primary">107365810</name>
</gene>
<keyword evidence="4" id="KW-1185">Reference proteome</keyword>
<dbReference type="PROSITE" id="PS50186">
    <property type="entry name" value="DEP"/>
    <property type="match status" value="1"/>
</dbReference>
<dbReference type="InterPro" id="IPR045838">
    <property type="entry name" value="DEPDC5_CTD"/>
</dbReference>
<dbReference type="Proteomes" id="UP000015104">
    <property type="component" value="Unassembled WGS sequence"/>
</dbReference>
<reference evidence="3" key="2">
    <citation type="submission" date="2015-06" db="UniProtKB">
        <authorList>
            <consortium name="EnsemblMetazoa"/>
        </authorList>
    </citation>
    <scope>IDENTIFICATION</scope>
</reference>
<dbReference type="PANTHER" id="PTHR13179">
    <property type="entry name" value="DEP DOMAIN CONTAINING PROTEIN 5"/>
    <property type="match status" value="1"/>
</dbReference>
<organism evidence="3 4">
    <name type="scientific">Tetranychus urticae</name>
    <name type="common">Two-spotted spider mite</name>
    <dbReference type="NCBI Taxonomy" id="32264"/>
    <lineage>
        <taxon>Eukaryota</taxon>
        <taxon>Metazoa</taxon>
        <taxon>Ecdysozoa</taxon>
        <taxon>Arthropoda</taxon>
        <taxon>Chelicerata</taxon>
        <taxon>Arachnida</taxon>
        <taxon>Acari</taxon>
        <taxon>Acariformes</taxon>
        <taxon>Trombidiformes</taxon>
        <taxon>Prostigmata</taxon>
        <taxon>Eleutherengona</taxon>
        <taxon>Raphignathae</taxon>
        <taxon>Tetranychoidea</taxon>
        <taxon>Tetranychidae</taxon>
        <taxon>Tetranychus</taxon>
    </lineage>
</organism>
<dbReference type="STRING" id="32264.T1JTS6"/>
<dbReference type="eggNOG" id="KOG3572">
    <property type="taxonomic scope" value="Eukaryota"/>
</dbReference>
<dbReference type="Pfam" id="PF19418">
    <property type="entry name" value="DEPDC5_CTD"/>
    <property type="match status" value="1"/>
</dbReference>
<dbReference type="GO" id="GO:1904262">
    <property type="term" value="P:negative regulation of TORC1 signaling"/>
    <property type="evidence" value="ECO:0007669"/>
    <property type="project" value="TreeGrafter"/>
</dbReference>
<evidence type="ECO:0000259" key="2">
    <source>
        <dbReference type="PROSITE" id="PS50186"/>
    </source>
</evidence>
<feature type="region of interest" description="Disordered" evidence="1">
    <location>
        <begin position="532"/>
        <end position="572"/>
    </location>
</feature>
<feature type="region of interest" description="Disordered" evidence="1">
    <location>
        <begin position="663"/>
        <end position="730"/>
    </location>
</feature>
<dbReference type="HOGENOM" id="CLU_004411_0_0_1"/>
<feature type="compositionally biased region" description="Polar residues" evidence="1">
    <location>
        <begin position="551"/>
        <end position="570"/>
    </location>
</feature>
<dbReference type="InterPro" id="IPR036388">
    <property type="entry name" value="WH-like_DNA-bd_sf"/>
</dbReference>